<evidence type="ECO:0000313" key="2">
    <source>
        <dbReference type="Proteomes" id="UP001431783"/>
    </source>
</evidence>
<comment type="caution">
    <text evidence="1">The sequence shown here is derived from an EMBL/GenBank/DDBJ whole genome shotgun (WGS) entry which is preliminary data.</text>
</comment>
<organism evidence="1 2">
    <name type="scientific">Henosepilachna vigintioctopunctata</name>
    <dbReference type="NCBI Taxonomy" id="420089"/>
    <lineage>
        <taxon>Eukaryota</taxon>
        <taxon>Metazoa</taxon>
        <taxon>Ecdysozoa</taxon>
        <taxon>Arthropoda</taxon>
        <taxon>Hexapoda</taxon>
        <taxon>Insecta</taxon>
        <taxon>Pterygota</taxon>
        <taxon>Neoptera</taxon>
        <taxon>Endopterygota</taxon>
        <taxon>Coleoptera</taxon>
        <taxon>Polyphaga</taxon>
        <taxon>Cucujiformia</taxon>
        <taxon>Coccinelloidea</taxon>
        <taxon>Coccinellidae</taxon>
        <taxon>Epilachninae</taxon>
        <taxon>Epilachnini</taxon>
        <taxon>Henosepilachna</taxon>
    </lineage>
</organism>
<proteinExistence type="predicted"/>
<reference evidence="1 2" key="1">
    <citation type="submission" date="2023-03" db="EMBL/GenBank/DDBJ databases">
        <title>Genome insight into feeding habits of ladybird beetles.</title>
        <authorList>
            <person name="Li H.-S."/>
            <person name="Huang Y.-H."/>
            <person name="Pang H."/>
        </authorList>
    </citation>
    <scope>NUCLEOTIDE SEQUENCE [LARGE SCALE GENOMIC DNA]</scope>
    <source>
        <strain evidence="1">SYSU_2023b</strain>
        <tissue evidence="1">Whole body</tissue>
    </source>
</reference>
<dbReference type="AlphaFoldDB" id="A0AAW1TJB3"/>
<dbReference type="Proteomes" id="UP001431783">
    <property type="component" value="Unassembled WGS sequence"/>
</dbReference>
<name>A0AAW1TJB3_9CUCU</name>
<accession>A0AAW1TJB3</accession>
<keyword evidence="2" id="KW-1185">Reference proteome</keyword>
<sequence>MRDREKELVWNIGSGTFFSHSEELESGLHSLSIQRLDALLYTSHSGEIQSRLRYGICFWGVSSGAADVFTCQKRIVRSMEGMNSTVLQLRN</sequence>
<gene>
    <name evidence="1" type="ORF">WA026_003597</name>
</gene>
<dbReference type="EMBL" id="JARQZJ010000001">
    <property type="protein sequence ID" value="KAK9869875.1"/>
    <property type="molecule type" value="Genomic_DNA"/>
</dbReference>
<protein>
    <submittedName>
        <fullName evidence="1">Uncharacterized protein</fullName>
    </submittedName>
</protein>
<evidence type="ECO:0000313" key="1">
    <source>
        <dbReference type="EMBL" id="KAK9869875.1"/>
    </source>
</evidence>